<comment type="caution">
    <text evidence="1">The sequence shown here is derived from an EMBL/GenBank/DDBJ whole genome shotgun (WGS) entry which is preliminary data.</text>
</comment>
<organism evidence="1 2">
    <name type="scientific">Oliverpabstia intestinalis</name>
    <dbReference type="NCBI Taxonomy" id="2606633"/>
    <lineage>
        <taxon>Bacteria</taxon>
        <taxon>Bacillati</taxon>
        <taxon>Bacillota</taxon>
        <taxon>Clostridia</taxon>
        <taxon>Lachnospirales</taxon>
        <taxon>Lachnospiraceae</taxon>
        <taxon>Oliverpabstia</taxon>
    </lineage>
</organism>
<reference evidence="1 2" key="1">
    <citation type="submission" date="2019-08" db="EMBL/GenBank/DDBJ databases">
        <title>In-depth cultivation of the pig gut microbiome towards novel bacterial diversity and tailored functional studies.</title>
        <authorList>
            <person name="Wylensek D."/>
            <person name="Hitch T.C.A."/>
            <person name="Clavel T."/>
        </authorList>
    </citation>
    <scope>NUCLEOTIDE SEQUENCE [LARGE SCALE GENOMIC DNA]</scope>
    <source>
        <strain evidence="1 2">BSM-380-WT-5A</strain>
    </source>
</reference>
<dbReference type="RefSeq" id="WP_154432821.1">
    <property type="nucleotide sequence ID" value="NZ_VUMS01000025.1"/>
</dbReference>
<protein>
    <submittedName>
        <fullName evidence="1">Uncharacterized protein</fullName>
    </submittedName>
</protein>
<evidence type="ECO:0000313" key="2">
    <source>
        <dbReference type="Proteomes" id="UP000440513"/>
    </source>
</evidence>
<keyword evidence="2" id="KW-1185">Reference proteome</keyword>
<proteinExistence type="predicted"/>
<sequence>MVDEKDYYEQQPAIAYLLEKDYNNKVLTTDQYLDFRKKHTPKVLNGNSELKRLIRMYDLLKYK</sequence>
<dbReference type="AlphaFoldDB" id="A0A7X2P4L5"/>
<gene>
    <name evidence="1" type="ORF">FYJ57_12020</name>
</gene>
<name>A0A7X2P4L5_9FIRM</name>
<dbReference type="EMBL" id="VUMS01000025">
    <property type="protein sequence ID" value="MST67423.1"/>
    <property type="molecule type" value="Genomic_DNA"/>
</dbReference>
<dbReference type="Proteomes" id="UP000440513">
    <property type="component" value="Unassembled WGS sequence"/>
</dbReference>
<accession>A0A7X2P4L5</accession>
<evidence type="ECO:0000313" key="1">
    <source>
        <dbReference type="EMBL" id="MST67423.1"/>
    </source>
</evidence>